<accession>B6YRZ5</accession>
<dbReference type="EMBL" id="AP010656">
    <property type="protein sequence ID" value="BAG83967.1"/>
    <property type="molecule type" value="Genomic_DNA"/>
</dbReference>
<dbReference type="RefSeq" id="WP_012573726.1">
    <property type="nucleotide sequence ID" value="NC_011565.1"/>
</dbReference>
<keyword evidence="2" id="KW-1185">Reference proteome</keyword>
<evidence type="ECO:0000313" key="2">
    <source>
        <dbReference type="Proteomes" id="UP000000723"/>
    </source>
</evidence>
<evidence type="ECO:0000313" key="1">
    <source>
        <dbReference type="EMBL" id="BAG83967.1"/>
    </source>
</evidence>
<sequence>MRKEVNRITIQWKTLLTDRKKMISEMNILTKNINNILLKVEFNKIQYCNGRIKNISKRISTLSRKYPDFKSKIDELNRRKSVIDCQLDENPIRKDIVHTNELYEIVKKWNDFDKEATKQMDVYYNKVDSFNKKIANLPKNLEELDECMNQLLNKRNSLQEDNVDTSLK</sequence>
<gene>
    <name evidence="1" type="ordered locus">CFPG_704</name>
</gene>
<protein>
    <submittedName>
        <fullName evidence="1">Uncharacterized protein</fullName>
    </submittedName>
</protein>
<name>B6YRZ5_AZOPC</name>
<organism evidence="1 2">
    <name type="scientific">Azobacteroides pseudotrichonymphae genomovar. CFP2</name>
    <dbReference type="NCBI Taxonomy" id="511995"/>
    <lineage>
        <taxon>Bacteria</taxon>
        <taxon>Pseudomonadati</taxon>
        <taxon>Bacteroidota</taxon>
        <taxon>Bacteroidia</taxon>
        <taxon>Bacteroidales</taxon>
        <taxon>Candidatus Azobacteroides</taxon>
    </lineage>
</organism>
<dbReference type="AlphaFoldDB" id="B6YRZ5"/>
<reference evidence="2" key="1">
    <citation type="journal article" date="2008" name="Science">
        <title>Genome of an endosymbiont coupling N2 fixation to cellulolysis within RT protist cells in termite gut.</title>
        <authorList>
            <person name="Hongoh Y."/>
            <person name="Sharma V.K."/>
            <person name="Prakash T."/>
            <person name="Noda S."/>
            <person name="Toh H."/>
            <person name="Taylor T.D."/>
            <person name="Kudo T."/>
            <person name="Sakaki Y."/>
            <person name="Toyoda A."/>
            <person name="Hattori M."/>
            <person name="Ohkuma M."/>
        </authorList>
    </citation>
    <scope>NUCLEOTIDE SEQUENCE [LARGE SCALE GENOMIC DNA]</scope>
</reference>
<dbReference type="eggNOG" id="COG0419">
    <property type="taxonomic scope" value="Bacteria"/>
</dbReference>
<dbReference type="HOGENOM" id="CLU_1583198_0_0_10"/>
<proteinExistence type="predicted"/>
<dbReference type="Proteomes" id="UP000000723">
    <property type="component" value="Chromosome"/>
</dbReference>
<dbReference type="KEGG" id="aps:CFPG_704"/>